<dbReference type="GO" id="GO:0005829">
    <property type="term" value="C:cytosol"/>
    <property type="evidence" value="ECO:0007669"/>
    <property type="project" value="TreeGrafter"/>
</dbReference>
<comment type="similarity">
    <text evidence="2">Belongs to the metallo-dependent hydrolases superfamily. Hydantoinase/dihydropyrimidinase family.</text>
</comment>
<dbReference type="EMBL" id="JAZDUA010000527">
    <property type="protein sequence ID" value="KAK7791524.1"/>
    <property type="molecule type" value="Genomic_DNA"/>
</dbReference>
<feature type="region of interest" description="Disordered" evidence="8">
    <location>
        <begin position="1"/>
        <end position="76"/>
    </location>
</feature>
<evidence type="ECO:0000256" key="5">
    <source>
        <dbReference type="ARBA" id="ARBA00036696"/>
    </source>
</evidence>
<name>A0AAN9V4L3_9ORTH</name>
<comment type="catalytic activity">
    <reaction evidence="5">
        <text>5,6-dihydrouracil + H2O = 3-(carbamoylamino)propanoate + H(+)</text>
        <dbReference type="Rhea" id="RHEA:16121"/>
        <dbReference type="ChEBI" id="CHEBI:11892"/>
        <dbReference type="ChEBI" id="CHEBI:15377"/>
        <dbReference type="ChEBI" id="CHEBI:15378"/>
        <dbReference type="ChEBI" id="CHEBI:15901"/>
        <dbReference type="EC" id="3.5.2.2"/>
    </reaction>
</comment>
<dbReference type="Proteomes" id="UP001378592">
    <property type="component" value="Unassembled WGS sequence"/>
</dbReference>
<gene>
    <name evidence="10" type="ORF">R5R35_008688</name>
</gene>
<evidence type="ECO:0000256" key="4">
    <source>
        <dbReference type="ARBA" id="ARBA00022801"/>
    </source>
</evidence>
<evidence type="ECO:0000256" key="1">
    <source>
        <dbReference type="ARBA" id="ARBA00001947"/>
    </source>
</evidence>
<dbReference type="InterPro" id="IPR006680">
    <property type="entry name" value="Amidohydro-rel"/>
</dbReference>
<comment type="PTM">
    <text evidence="7">Carbamylation allows a single lysine to coordinate two divalent metal cations.</text>
</comment>
<dbReference type="InterPro" id="IPR050378">
    <property type="entry name" value="Metallo-dep_Hydrolases_sf"/>
</dbReference>
<evidence type="ECO:0000313" key="10">
    <source>
        <dbReference type="EMBL" id="KAK7791524.1"/>
    </source>
</evidence>
<evidence type="ECO:0000256" key="6">
    <source>
        <dbReference type="ARBA" id="ARBA00039113"/>
    </source>
</evidence>
<dbReference type="FunFam" id="3.20.20.140:FF:000076">
    <property type="entry name" value="Dihydropyrimidinase like 2"/>
    <property type="match status" value="1"/>
</dbReference>
<dbReference type="GO" id="GO:0006208">
    <property type="term" value="P:pyrimidine nucleobase catabolic process"/>
    <property type="evidence" value="ECO:0007669"/>
    <property type="project" value="TreeGrafter"/>
</dbReference>
<dbReference type="PANTHER" id="PTHR11647">
    <property type="entry name" value="HYDRANTOINASE/DIHYDROPYRIMIDINASE FAMILY MEMBER"/>
    <property type="match status" value="1"/>
</dbReference>
<reference evidence="10 11" key="1">
    <citation type="submission" date="2024-03" db="EMBL/GenBank/DDBJ databases">
        <title>The genome assembly and annotation of the cricket Gryllus longicercus Weissman &amp; Gray.</title>
        <authorList>
            <person name="Szrajer S."/>
            <person name="Gray D."/>
            <person name="Ylla G."/>
        </authorList>
    </citation>
    <scope>NUCLEOTIDE SEQUENCE [LARGE SCALE GENOMIC DNA]</scope>
    <source>
        <strain evidence="10">DAG 2021-001</strain>
        <tissue evidence="10">Whole body minus gut</tissue>
    </source>
</reference>
<proteinExistence type="inferred from homology"/>
<comment type="caution">
    <text evidence="10">The sequence shown here is derived from an EMBL/GenBank/DDBJ whole genome shotgun (WGS) entry which is preliminary data.</text>
</comment>
<evidence type="ECO:0000256" key="7">
    <source>
        <dbReference type="PIRSR" id="PIRSR611778-50"/>
    </source>
</evidence>
<feature type="compositionally biased region" description="Polar residues" evidence="8">
    <location>
        <begin position="624"/>
        <end position="646"/>
    </location>
</feature>
<protein>
    <recommendedName>
        <fullName evidence="6">dihydropyrimidinase</fullName>
        <ecNumber evidence="6">3.5.2.2</ecNumber>
    </recommendedName>
</protein>
<keyword evidence="4" id="KW-0378">Hydrolase</keyword>
<dbReference type="SUPFAM" id="SSF51556">
    <property type="entry name" value="Metallo-dependent hydrolases"/>
    <property type="match status" value="1"/>
</dbReference>
<accession>A0AAN9V4L3</accession>
<dbReference type="AlphaFoldDB" id="A0AAN9V4L3"/>
<dbReference type="PANTHER" id="PTHR11647:SF1">
    <property type="entry name" value="COLLAPSIN RESPONSE MEDIATOR PROTEIN"/>
    <property type="match status" value="1"/>
</dbReference>
<dbReference type="InterPro" id="IPR011059">
    <property type="entry name" value="Metal-dep_hydrolase_composite"/>
</dbReference>
<evidence type="ECO:0000259" key="9">
    <source>
        <dbReference type="Pfam" id="PF01979"/>
    </source>
</evidence>
<dbReference type="InterPro" id="IPR011778">
    <property type="entry name" value="Hydantoinase/dihydroPyrase"/>
</dbReference>
<evidence type="ECO:0000313" key="11">
    <source>
        <dbReference type="Proteomes" id="UP001378592"/>
    </source>
</evidence>
<organism evidence="10 11">
    <name type="scientific">Gryllus longicercus</name>
    <dbReference type="NCBI Taxonomy" id="2509291"/>
    <lineage>
        <taxon>Eukaryota</taxon>
        <taxon>Metazoa</taxon>
        <taxon>Ecdysozoa</taxon>
        <taxon>Arthropoda</taxon>
        <taxon>Hexapoda</taxon>
        <taxon>Insecta</taxon>
        <taxon>Pterygota</taxon>
        <taxon>Neoptera</taxon>
        <taxon>Polyneoptera</taxon>
        <taxon>Orthoptera</taxon>
        <taxon>Ensifera</taxon>
        <taxon>Gryllidea</taxon>
        <taxon>Grylloidea</taxon>
        <taxon>Gryllidae</taxon>
        <taxon>Gryllinae</taxon>
        <taxon>Gryllus</taxon>
    </lineage>
</organism>
<sequence length="672" mass="73242">MAMASEKVQTEEDKNAWIPGLGENRPQPRPLKNTFFGYVPDAFSMKTPEMPSEKSSQKSSPQQVSAPEPDITSEVSLTEDIQVETIMLQEALPIDESAQNRLMIKNGRVVNDDSIVDGDVYIEDGLIKQLGRNLIIPGGTRIIDARGKLVIPGGIDPHTHLSFEFMGAKSPDDFYQGTKAALAGGTTMLIDFALPKKGESLIEAYEHWRQLADDRVCCDYGLHVGVTWWSEKVKEEMAVLCKEHGINSFKMFMAYKDVFMVNDTELYQIFDRCKEIGAIAQVHAENGSVIAENAKKLLASGVKGPEGHERSRPEDVEAEAVNRACVIANQVNCPLYVVRVMSKSSGDAINQKRNEGVVVFGEALASSIGTDGTHQWNTCWQHAAAHVTSPPLRPDPTTPEHLMNLLSSDGLQVTGSDNATFSSKDKLLGKDDFTKIPNGVNGVEDRMSVVWEKGVHSGKMDPTRFVAVTSANAAKIFNIYPRKGCIAVGSDADIVIWDPNQTRTISAKTHHQGNDFNIFEGMVCHGVPEYVIVNGRVCVDEGALKAVQGYGRFIPTPPFSPYVFEQVKSREEDKKDQEKAIADGAAAAAVAAAEIVKKVEQNGNVETRSIPAAETPVTAVETEPSLSCPSSKGQRNLQDSTFSISTELDDSARKSCIRVKNPPGGQSSGGFW</sequence>
<dbReference type="Pfam" id="PF01979">
    <property type="entry name" value="Amidohydro_1"/>
    <property type="match status" value="1"/>
</dbReference>
<feature type="region of interest" description="Disordered" evidence="8">
    <location>
        <begin position="607"/>
        <end position="672"/>
    </location>
</feature>
<keyword evidence="11" id="KW-1185">Reference proteome</keyword>
<dbReference type="CDD" id="cd01314">
    <property type="entry name" value="D-HYD"/>
    <property type="match status" value="1"/>
</dbReference>
<dbReference type="InterPro" id="IPR032466">
    <property type="entry name" value="Metal_Hydrolase"/>
</dbReference>
<comment type="cofactor">
    <cofactor evidence="1">
        <name>Zn(2+)</name>
        <dbReference type="ChEBI" id="CHEBI:29105"/>
    </cofactor>
</comment>
<dbReference type="EC" id="3.5.2.2" evidence="6"/>
<dbReference type="Gene3D" id="3.20.20.140">
    <property type="entry name" value="Metal-dependent hydrolases"/>
    <property type="match status" value="1"/>
</dbReference>
<dbReference type="SUPFAM" id="SSF51338">
    <property type="entry name" value="Composite domain of metallo-dependent hydrolases"/>
    <property type="match status" value="2"/>
</dbReference>
<evidence type="ECO:0000256" key="8">
    <source>
        <dbReference type="SAM" id="MobiDB-lite"/>
    </source>
</evidence>
<evidence type="ECO:0000256" key="2">
    <source>
        <dbReference type="ARBA" id="ARBA00008829"/>
    </source>
</evidence>
<dbReference type="NCBIfam" id="TIGR02033">
    <property type="entry name" value="D-hydantoinase"/>
    <property type="match status" value="1"/>
</dbReference>
<dbReference type="GO" id="GO:0004157">
    <property type="term" value="F:dihydropyrimidinase activity"/>
    <property type="evidence" value="ECO:0007669"/>
    <property type="project" value="UniProtKB-EC"/>
</dbReference>
<feature type="domain" description="Amidohydrolase-related" evidence="9">
    <location>
        <begin position="149"/>
        <end position="537"/>
    </location>
</feature>
<evidence type="ECO:0000256" key="3">
    <source>
        <dbReference type="ARBA" id="ARBA00022723"/>
    </source>
</evidence>
<dbReference type="GO" id="GO:0046872">
    <property type="term" value="F:metal ion binding"/>
    <property type="evidence" value="ECO:0007669"/>
    <property type="project" value="UniProtKB-KW"/>
</dbReference>
<keyword evidence="3" id="KW-0479">Metal-binding</keyword>
<feature type="modified residue" description="N6-carboxylysine" evidence="7">
    <location>
        <position position="250"/>
    </location>
</feature>
<dbReference type="Gene3D" id="2.30.40.10">
    <property type="entry name" value="Urease, subunit C, domain 1"/>
    <property type="match status" value="1"/>
</dbReference>